<evidence type="ECO:0000313" key="5">
    <source>
        <dbReference type="Proteomes" id="UP000070501"/>
    </source>
</evidence>
<accession>A0A136IVM2</accession>
<feature type="transmembrane region" description="Helical" evidence="2">
    <location>
        <begin position="152"/>
        <end position="170"/>
    </location>
</feature>
<dbReference type="PANTHER" id="PTHR37846:SF1">
    <property type="entry name" value="DEACETYLASE-LIKE PROTEIN"/>
    <property type="match status" value="1"/>
</dbReference>
<dbReference type="Pfam" id="PF24841">
    <property type="entry name" value="DUF7719"/>
    <property type="match status" value="1"/>
</dbReference>
<keyword evidence="2" id="KW-0812">Transmembrane</keyword>
<dbReference type="STRING" id="196109.A0A136IVM2"/>
<feature type="region of interest" description="Disordered" evidence="1">
    <location>
        <begin position="1"/>
        <end position="27"/>
    </location>
</feature>
<feature type="compositionally biased region" description="Basic and acidic residues" evidence="1">
    <location>
        <begin position="45"/>
        <end position="55"/>
    </location>
</feature>
<evidence type="ECO:0000313" key="4">
    <source>
        <dbReference type="EMBL" id="KXJ88925.1"/>
    </source>
</evidence>
<feature type="transmembrane region" description="Helical" evidence="2">
    <location>
        <begin position="114"/>
        <end position="132"/>
    </location>
</feature>
<dbReference type="Proteomes" id="UP000070501">
    <property type="component" value="Unassembled WGS sequence"/>
</dbReference>
<dbReference type="InParanoid" id="A0A136IVM2"/>
<feature type="region of interest" description="Disordered" evidence="1">
    <location>
        <begin position="45"/>
        <end position="74"/>
    </location>
</feature>
<organism evidence="4 5">
    <name type="scientific">Microdochium bolleyi</name>
    <dbReference type="NCBI Taxonomy" id="196109"/>
    <lineage>
        <taxon>Eukaryota</taxon>
        <taxon>Fungi</taxon>
        <taxon>Dikarya</taxon>
        <taxon>Ascomycota</taxon>
        <taxon>Pezizomycotina</taxon>
        <taxon>Sordariomycetes</taxon>
        <taxon>Xylariomycetidae</taxon>
        <taxon>Xylariales</taxon>
        <taxon>Microdochiaceae</taxon>
        <taxon>Microdochium</taxon>
    </lineage>
</organism>
<name>A0A136IVM2_9PEZI</name>
<evidence type="ECO:0000256" key="1">
    <source>
        <dbReference type="SAM" id="MobiDB-lite"/>
    </source>
</evidence>
<feature type="compositionally biased region" description="Acidic residues" evidence="1">
    <location>
        <begin position="56"/>
        <end position="70"/>
    </location>
</feature>
<feature type="transmembrane region" description="Helical" evidence="2">
    <location>
        <begin position="191"/>
        <end position="216"/>
    </location>
</feature>
<gene>
    <name evidence="4" type="ORF">Micbo1qcDRAFT_177959</name>
</gene>
<dbReference type="AlphaFoldDB" id="A0A136IVM2"/>
<keyword evidence="2" id="KW-0472">Membrane</keyword>
<feature type="domain" description="DUF7719" evidence="3">
    <location>
        <begin position="154"/>
        <end position="222"/>
    </location>
</feature>
<sequence length="226" mass="25511">MVVTRKEKKSANPHYKLAQPDKSGPTEKTLLEIAQERNLFAQADKRQAKLARGTDGDDSESDEDDSDAEGSELPGSVDRFMEAFLWSVSLTMLHFGLDVLVHQQYAMEFSWHQVILRSITIVFVFLFFFYVLHPHASAPDWAPFVPRQFQDPLRQAIFFVASIAASCNLIHITNEYGYLFILKRAPPLGCLWVWSIIELDLTAAVASLACTAAFFWQGGYSFDAPN</sequence>
<dbReference type="PANTHER" id="PTHR37846">
    <property type="entry name" value="YALI0B21296P"/>
    <property type="match status" value="1"/>
</dbReference>
<reference evidence="5" key="1">
    <citation type="submission" date="2016-02" db="EMBL/GenBank/DDBJ databases">
        <title>Draft genome sequence of Microdochium bolleyi, a fungal endophyte of beachgrass.</title>
        <authorList>
            <consortium name="DOE Joint Genome Institute"/>
            <person name="David A.S."/>
            <person name="May G."/>
            <person name="Haridas S."/>
            <person name="Lim J."/>
            <person name="Wang M."/>
            <person name="Labutti K."/>
            <person name="Lipzen A."/>
            <person name="Barry K."/>
            <person name="Grigoriev I.V."/>
        </authorList>
    </citation>
    <scope>NUCLEOTIDE SEQUENCE [LARGE SCALE GENOMIC DNA]</scope>
    <source>
        <strain evidence="5">J235TASD1</strain>
    </source>
</reference>
<dbReference type="OrthoDB" id="5597489at2759"/>
<proteinExistence type="predicted"/>
<evidence type="ECO:0000256" key="2">
    <source>
        <dbReference type="SAM" id="Phobius"/>
    </source>
</evidence>
<keyword evidence="5" id="KW-1185">Reference proteome</keyword>
<dbReference type="InterPro" id="IPR056136">
    <property type="entry name" value="DUF7719"/>
</dbReference>
<protein>
    <recommendedName>
        <fullName evidence="3">DUF7719 domain-containing protein</fullName>
    </recommendedName>
</protein>
<evidence type="ECO:0000259" key="3">
    <source>
        <dbReference type="Pfam" id="PF24841"/>
    </source>
</evidence>
<keyword evidence="2" id="KW-1133">Transmembrane helix</keyword>
<dbReference type="EMBL" id="KQ964257">
    <property type="protein sequence ID" value="KXJ88925.1"/>
    <property type="molecule type" value="Genomic_DNA"/>
</dbReference>